<evidence type="ECO:0000256" key="1">
    <source>
        <dbReference type="ARBA" id="ARBA00022441"/>
    </source>
</evidence>
<protein>
    <submittedName>
        <fullName evidence="5">Galactose oxidase</fullName>
    </submittedName>
</protein>
<dbReference type="SUPFAM" id="SSF50965">
    <property type="entry name" value="Galactose oxidase, central domain"/>
    <property type="match status" value="2"/>
</dbReference>
<feature type="signal peptide" evidence="4">
    <location>
        <begin position="1"/>
        <end position="23"/>
    </location>
</feature>
<evidence type="ECO:0000256" key="4">
    <source>
        <dbReference type="SAM" id="SignalP"/>
    </source>
</evidence>
<evidence type="ECO:0000313" key="5">
    <source>
        <dbReference type="EMBL" id="KAF0550208.1"/>
    </source>
</evidence>
<dbReference type="AlphaFoldDB" id="A0A8H4B089"/>
<dbReference type="Gene3D" id="2.120.10.80">
    <property type="entry name" value="Kelch-type beta propeller"/>
    <property type="match status" value="2"/>
</dbReference>
<gene>
    <name evidence="5" type="ORF">F8M41_024952</name>
</gene>
<keyword evidence="1" id="KW-0880">Kelch repeat</keyword>
<evidence type="ECO:0000313" key="6">
    <source>
        <dbReference type="Proteomes" id="UP000439903"/>
    </source>
</evidence>
<keyword evidence="4" id="KW-0732">Signal</keyword>
<organism evidence="5 6">
    <name type="scientific">Gigaspora margarita</name>
    <dbReference type="NCBI Taxonomy" id="4874"/>
    <lineage>
        <taxon>Eukaryota</taxon>
        <taxon>Fungi</taxon>
        <taxon>Fungi incertae sedis</taxon>
        <taxon>Mucoromycota</taxon>
        <taxon>Glomeromycotina</taxon>
        <taxon>Glomeromycetes</taxon>
        <taxon>Diversisporales</taxon>
        <taxon>Gigasporaceae</taxon>
        <taxon>Gigaspora</taxon>
    </lineage>
</organism>
<comment type="caution">
    <text evidence="5">The sequence shown here is derived from an EMBL/GenBank/DDBJ whole genome shotgun (WGS) entry which is preliminary data.</text>
</comment>
<dbReference type="PANTHER" id="PTHR46093:SF18">
    <property type="entry name" value="FIBRONECTIN TYPE-III DOMAIN-CONTAINING PROTEIN"/>
    <property type="match status" value="1"/>
</dbReference>
<name>A0A8H4B089_GIGMA</name>
<dbReference type="Pfam" id="PF24681">
    <property type="entry name" value="Kelch_KLHDC2_KLHL20_DRC7"/>
    <property type="match status" value="1"/>
</dbReference>
<evidence type="ECO:0000256" key="3">
    <source>
        <dbReference type="SAM" id="Phobius"/>
    </source>
</evidence>
<reference evidence="5 6" key="1">
    <citation type="journal article" date="2019" name="Environ. Microbiol.">
        <title>At the nexus of three kingdoms: the genome of the mycorrhizal fungus Gigaspora margarita provides insights into plant, endobacterial and fungal interactions.</title>
        <authorList>
            <person name="Venice F."/>
            <person name="Ghignone S."/>
            <person name="Salvioli di Fossalunga A."/>
            <person name="Amselem J."/>
            <person name="Novero M."/>
            <person name="Xianan X."/>
            <person name="Sedzielewska Toro K."/>
            <person name="Morin E."/>
            <person name="Lipzen A."/>
            <person name="Grigoriev I.V."/>
            <person name="Henrissat B."/>
            <person name="Martin F.M."/>
            <person name="Bonfante P."/>
        </authorList>
    </citation>
    <scope>NUCLEOTIDE SEQUENCE [LARGE SCALE GENOMIC DNA]</scope>
    <source>
        <strain evidence="5 6">BEG34</strain>
    </source>
</reference>
<dbReference type="InterPro" id="IPR011043">
    <property type="entry name" value="Gal_Oxase/kelch_b-propeller"/>
</dbReference>
<feature type="transmembrane region" description="Helical" evidence="3">
    <location>
        <begin position="397"/>
        <end position="421"/>
    </location>
</feature>
<dbReference type="PANTHER" id="PTHR46093">
    <property type="entry name" value="ACYL-COA-BINDING DOMAIN-CONTAINING PROTEIN 5"/>
    <property type="match status" value="1"/>
</dbReference>
<keyword evidence="3" id="KW-0812">Transmembrane</keyword>
<evidence type="ECO:0000256" key="2">
    <source>
        <dbReference type="ARBA" id="ARBA00022737"/>
    </source>
</evidence>
<keyword evidence="3" id="KW-1133">Transmembrane helix</keyword>
<keyword evidence="2" id="KW-0677">Repeat</keyword>
<sequence>MKPFRFIPFSFLLSSYLLFLVTCLNVPSLRSGQTSALVGTKLYFFGGYLVTTYDTPIAITDVWYLDLSNSSLFSTAIPTWYKDVEMPVGNVYASCVSSINNSDIFIFGGRQFLPNSSTVFFNSSVYRFDPNNNSIWSITNITRFNSTFITRNKMQAVIDNTRRVFIFGGMNFIVNSDNSSKLYYNDMNILDINNMSWSTLVIPQAPPCYNYAAILLPTGLIVYIGGTDYLSGVSPVNMSEIRTFNTTSFIWSNISVNGSSIGSHIGHSAVLGQNGDIIIYGGSKYSLDLDTQALPNLAVLNTNSWTWSIPDISPKNTPQPLHFHSAVLYKNYMIVAFGRIASTGDLFNKDVYVLDIQKFVWITVNNTATTTKGSSTSQKTQTNKAQGISNSSSNNGLYIGIGVVSGIVLIGIASFVIFLLFKRRHKSYN</sequence>
<keyword evidence="3" id="KW-0472">Membrane</keyword>
<dbReference type="EMBL" id="WTPW01000088">
    <property type="protein sequence ID" value="KAF0550208.1"/>
    <property type="molecule type" value="Genomic_DNA"/>
</dbReference>
<proteinExistence type="predicted"/>
<dbReference type="OrthoDB" id="432528at2759"/>
<feature type="chain" id="PRO_5034304566" evidence="4">
    <location>
        <begin position="24"/>
        <end position="429"/>
    </location>
</feature>
<dbReference type="InterPro" id="IPR015915">
    <property type="entry name" value="Kelch-typ_b-propeller"/>
</dbReference>
<keyword evidence="6" id="KW-1185">Reference proteome</keyword>
<dbReference type="Proteomes" id="UP000439903">
    <property type="component" value="Unassembled WGS sequence"/>
</dbReference>
<accession>A0A8H4B089</accession>